<evidence type="ECO:0000313" key="2">
    <source>
        <dbReference type="Proteomes" id="UP000024900"/>
    </source>
</evidence>
<reference evidence="1 2" key="1">
    <citation type="journal article" date="2014" name="BMC Genomics">
        <title>Comparative genomics of Bradyrhizobium japonicum CPAC 15 and Bradyrhizobium diazoefficiens CPAC 7: elite model strains for understanding symbiotic performance with soybean.</title>
        <authorList>
            <person name="Siqueira A.F."/>
            <person name="Ormeno-Orrillo E."/>
            <person name="Souza R.C."/>
            <person name="Rodrigues E.P."/>
            <person name="Almeida L.G."/>
            <person name="Barcellos F.G."/>
            <person name="Batista J.S."/>
            <person name="Nakatami A.S."/>
            <person name="Martinez-Romero E."/>
            <person name="Vasconcelos A.T."/>
            <person name="Hungria M."/>
        </authorList>
    </citation>
    <scope>NUCLEOTIDE SEQUENCE [LARGE SCALE GENOMIC DNA]</scope>
    <source>
        <strain evidence="1 2">SEMIA 5080</strain>
    </source>
</reference>
<comment type="caution">
    <text evidence="1">The sequence shown here is derived from an EMBL/GenBank/DDBJ whole genome shotgun (WGS) entry which is preliminary data.</text>
</comment>
<dbReference type="RefSeq" id="WP_049832447.1">
    <property type="nucleotide sequence ID" value="NZ_ADOU02000008.1"/>
</dbReference>
<gene>
    <name evidence="1" type="ORF">BJA5080_05476</name>
</gene>
<proteinExistence type="predicted"/>
<accession>A0A837C391</accession>
<dbReference type="Proteomes" id="UP000024900">
    <property type="component" value="Unassembled WGS sequence"/>
</dbReference>
<sequence>MIQFAEKAFSKAAFAVEPLAEVGLQLSVGPGGGCWDERRRLAEDIFQEDVSGEAIANLSPTEMARANSSLFATFCLVDLIDRVREPRIPDLRNTEGDEVVLCAARFPLAAGTTSKSIRSALQAHDEFCMTDTTSWNWITRERRATAAAGERPGQALNLETWRDDGSLVLGDVRLEDKAVVLSVNSRQRCERGNALLSAVLGSLVGKPSIETETVEQMMASHNAAEPQEVDISEAEKCAIIHDQMDRHYRSVLDEPVPALGGLTPRAAVKTDDGRIKVVEWLKMMENETAKSGARNSAMASYNFGWLWTELGLAGLRR</sequence>
<dbReference type="EMBL" id="ADOU02000008">
    <property type="protein sequence ID" value="KGJ63679.1"/>
    <property type="molecule type" value="Genomic_DNA"/>
</dbReference>
<protein>
    <recommendedName>
        <fullName evidence="3">Antitoxin Xre/MbcA/ParS-like toxin-binding domain-containing protein</fullName>
    </recommendedName>
</protein>
<organism evidence="1 2">
    <name type="scientific">Bradyrhizobium diazoefficiens SEMIA 5080</name>
    <dbReference type="NCBI Taxonomy" id="754504"/>
    <lineage>
        <taxon>Bacteria</taxon>
        <taxon>Pseudomonadati</taxon>
        <taxon>Pseudomonadota</taxon>
        <taxon>Alphaproteobacteria</taxon>
        <taxon>Hyphomicrobiales</taxon>
        <taxon>Nitrobacteraceae</taxon>
        <taxon>Bradyrhizobium</taxon>
    </lineage>
</organism>
<evidence type="ECO:0000313" key="1">
    <source>
        <dbReference type="EMBL" id="KGJ63679.1"/>
    </source>
</evidence>
<evidence type="ECO:0008006" key="3">
    <source>
        <dbReference type="Google" id="ProtNLM"/>
    </source>
</evidence>
<name>A0A837C391_9BRAD</name>
<dbReference type="AlphaFoldDB" id="A0A837C391"/>